<dbReference type="Proteomes" id="UP000230052">
    <property type="component" value="Unassembled WGS sequence"/>
</dbReference>
<feature type="transmembrane region" description="Helical" evidence="2">
    <location>
        <begin position="463"/>
        <end position="483"/>
    </location>
</feature>
<dbReference type="PROSITE" id="PS50005">
    <property type="entry name" value="TPR"/>
    <property type="match status" value="1"/>
</dbReference>
<dbReference type="Gene3D" id="3.30.565.60">
    <property type="match status" value="1"/>
</dbReference>
<keyword evidence="1" id="KW-0802">TPR repeat</keyword>
<name>A0A2J0L6P9_9BACT</name>
<comment type="caution">
    <text evidence="4">The sequence shown here is derived from an EMBL/GenBank/DDBJ whole genome shotgun (WGS) entry which is preliminary data.</text>
</comment>
<evidence type="ECO:0000259" key="3">
    <source>
        <dbReference type="Pfam" id="PF04326"/>
    </source>
</evidence>
<sequence>METKQVVDTDIIQYINKGPGQNVDIKKDLPAREMDKREFAKLMVSFANTNDGMIILGADEETRTVVGIGQQRDYQREVMQIDENYCSPPVAPEVTFGDINNQKIVIINIKRGNNRPYYADGDCYVRKGREVYVASHSEMQEMYQKKSSFKAERNDKWPVEGATYEDLDAKKIKDYLNKVKDKFGESVYGSEEKYLRDMGVLTEVSGRLVPTAGGILMFGKNPQRFLISSGVRLARFQGKDTGSVIIDQKEVRGVIPEMIEKAGQFIIKHIGVASTIEGMKRDDIAEYPIVAVREAITNAIAHRDYTIDSSQVRIFIFDDRIEIYTPGGLPNGVTVENMMYTQYSRNRVLTEILVSTGQYMEKLGTGIRRIKIAVKQNGLREPRFFDTGTDFILTLYGPVDKVSQFKTHTRVIRAQQVLGPTKSPQEITRLPDDLKSSGRFVTKEHKHSQSRRYRPEKARARKMFLRVAAAGLILFIVFFMSFLQRARNNDPQLQYQKAALFHSQKEYFRAIEAYSKFIKRFPSNEKTNDAQYYMAACLEILGRDVEALNAYDELLKAYPRSNWAAYAQYWKGEIYRKLDQFNNSLEEYEKVEKNYPEHPLALTALQKIADCYYQQGKFNEAITAYENLLYKKEFFSDGFEYYQTGLCYLELKQPDKAKIMFQKVLTNDKAKPDIIDKAKAKLEELSM</sequence>
<gene>
    <name evidence="4" type="ORF">COS99_01510</name>
</gene>
<dbReference type="InterPro" id="IPR007421">
    <property type="entry name" value="Schlafen_AlbA_2_dom"/>
</dbReference>
<dbReference type="InterPro" id="IPR019734">
    <property type="entry name" value="TPR_rpt"/>
</dbReference>
<dbReference type="InterPro" id="IPR011990">
    <property type="entry name" value="TPR-like_helical_dom_sf"/>
</dbReference>
<dbReference type="Pfam" id="PF04326">
    <property type="entry name" value="SLFN_AlbA_2"/>
    <property type="match status" value="1"/>
</dbReference>
<dbReference type="Pfam" id="PF13174">
    <property type="entry name" value="TPR_6"/>
    <property type="match status" value="1"/>
</dbReference>
<dbReference type="PANTHER" id="PTHR30595:SF6">
    <property type="entry name" value="SCHLAFEN ALBA-2 DOMAIN-CONTAINING PROTEIN"/>
    <property type="match status" value="1"/>
</dbReference>
<protein>
    <recommendedName>
        <fullName evidence="3">Schlafen AlbA-2 domain-containing protein</fullName>
    </recommendedName>
</protein>
<dbReference type="SMART" id="SM00028">
    <property type="entry name" value="TPR"/>
    <property type="match status" value="5"/>
</dbReference>
<dbReference type="Gene3D" id="3.30.950.30">
    <property type="entry name" value="Schlafen, AAA domain"/>
    <property type="match status" value="1"/>
</dbReference>
<reference evidence="4 5" key="1">
    <citation type="submission" date="2017-09" db="EMBL/GenBank/DDBJ databases">
        <title>Depth-based differentiation of microbial function through sediment-hosted aquifers and enrichment of novel symbionts in the deep terrestrial subsurface.</title>
        <authorList>
            <person name="Probst A.J."/>
            <person name="Ladd B."/>
            <person name="Jarett J.K."/>
            <person name="Geller-Mcgrath D.E."/>
            <person name="Sieber C.M."/>
            <person name="Emerson J.B."/>
            <person name="Anantharaman K."/>
            <person name="Thomas B.C."/>
            <person name="Malmstrom R."/>
            <person name="Stieglmeier M."/>
            <person name="Klingl A."/>
            <person name="Woyke T."/>
            <person name="Ryan C.M."/>
            <person name="Banfield J.F."/>
        </authorList>
    </citation>
    <scope>NUCLEOTIDE SEQUENCE [LARGE SCALE GENOMIC DNA]</scope>
    <source>
        <strain evidence="4">CG07_land_8_20_14_0_80_42_15</strain>
    </source>
</reference>
<dbReference type="EMBL" id="PEWV01000015">
    <property type="protein sequence ID" value="PIU42207.1"/>
    <property type="molecule type" value="Genomic_DNA"/>
</dbReference>
<dbReference type="Pfam" id="PF13432">
    <property type="entry name" value="TPR_16"/>
    <property type="match status" value="1"/>
</dbReference>
<feature type="repeat" description="TPR" evidence="1">
    <location>
        <begin position="565"/>
        <end position="598"/>
    </location>
</feature>
<dbReference type="InterPro" id="IPR038475">
    <property type="entry name" value="RecG_C_sf"/>
</dbReference>
<keyword evidence="2" id="KW-1133">Transmembrane helix</keyword>
<evidence type="ECO:0000313" key="4">
    <source>
        <dbReference type="EMBL" id="PIU42207.1"/>
    </source>
</evidence>
<evidence type="ECO:0000256" key="1">
    <source>
        <dbReference type="PROSITE-ProRule" id="PRU00339"/>
    </source>
</evidence>
<accession>A0A2J0L6P9</accession>
<keyword evidence="2" id="KW-0472">Membrane</keyword>
<dbReference type="PANTHER" id="PTHR30595">
    <property type="entry name" value="GLPR-RELATED TRANSCRIPTIONAL REPRESSOR"/>
    <property type="match status" value="1"/>
</dbReference>
<keyword evidence="2" id="KW-0812">Transmembrane</keyword>
<dbReference type="AlphaFoldDB" id="A0A2J0L6P9"/>
<dbReference type="Pfam" id="PF13424">
    <property type="entry name" value="TPR_12"/>
    <property type="match status" value="1"/>
</dbReference>
<feature type="domain" description="Schlafen AlbA-2" evidence="3">
    <location>
        <begin position="21"/>
        <end position="132"/>
    </location>
</feature>
<dbReference type="InterPro" id="IPR038461">
    <property type="entry name" value="Schlafen_AlbA_2_dom_sf"/>
</dbReference>
<organism evidence="4 5">
    <name type="scientific">Candidatus Aquitaenariimonas noxiae</name>
    <dbReference type="NCBI Taxonomy" id="1974741"/>
    <lineage>
        <taxon>Bacteria</taxon>
        <taxon>Pseudomonadati</taxon>
        <taxon>Candidatus Omnitrophota</taxon>
        <taxon>Candidatus Aquitaenariimonas</taxon>
    </lineage>
</organism>
<dbReference type="Pfam" id="PF13749">
    <property type="entry name" value="HATPase_c_4"/>
    <property type="match status" value="1"/>
</dbReference>
<dbReference type="Gene3D" id="1.25.40.10">
    <property type="entry name" value="Tetratricopeptide repeat domain"/>
    <property type="match status" value="2"/>
</dbReference>
<evidence type="ECO:0000256" key="2">
    <source>
        <dbReference type="SAM" id="Phobius"/>
    </source>
</evidence>
<dbReference type="SUPFAM" id="SSF48452">
    <property type="entry name" value="TPR-like"/>
    <property type="match status" value="1"/>
</dbReference>
<evidence type="ECO:0000313" key="5">
    <source>
        <dbReference type="Proteomes" id="UP000230052"/>
    </source>
</evidence>
<proteinExistence type="predicted"/>